<dbReference type="InterPro" id="IPR036388">
    <property type="entry name" value="WH-like_DNA-bd_sf"/>
</dbReference>
<dbReference type="InterPro" id="IPR051081">
    <property type="entry name" value="HTH_MetalResp_TranReg"/>
</dbReference>
<evidence type="ECO:0000313" key="5">
    <source>
        <dbReference type="EMBL" id="SHK12954.1"/>
    </source>
</evidence>
<dbReference type="GO" id="GO:0003700">
    <property type="term" value="F:DNA-binding transcription factor activity"/>
    <property type="evidence" value="ECO:0007669"/>
    <property type="project" value="InterPro"/>
</dbReference>
<dbReference type="Pfam" id="PF01022">
    <property type="entry name" value="HTH_5"/>
    <property type="match status" value="1"/>
</dbReference>
<feature type="domain" description="HTH arsR-type" evidence="4">
    <location>
        <begin position="1"/>
        <end position="89"/>
    </location>
</feature>
<proteinExistence type="predicted"/>
<organism evidence="5 6">
    <name type="scientific">Geosporobacter subterraneus DSM 17957</name>
    <dbReference type="NCBI Taxonomy" id="1121919"/>
    <lineage>
        <taxon>Bacteria</taxon>
        <taxon>Bacillati</taxon>
        <taxon>Bacillota</taxon>
        <taxon>Clostridia</taxon>
        <taxon>Peptostreptococcales</taxon>
        <taxon>Thermotaleaceae</taxon>
        <taxon>Geosporobacter</taxon>
    </lineage>
</organism>
<keyword evidence="1" id="KW-0805">Transcription regulation</keyword>
<evidence type="ECO:0000313" key="6">
    <source>
        <dbReference type="Proteomes" id="UP000184536"/>
    </source>
</evidence>
<evidence type="ECO:0000256" key="1">
    <source>
        <dbReference type="ARBA" id="ARBA00023015"/>
    </source>
</evidence>
<gene>
    <name evidence="5" type="ORF">SAMN02745975_03718</name>
</gene>
<dbReference type="SMART" id="SM00418">
    <property type="entry name" value="HTH_ARSR"/>
    <property type="match status" value="1"/>
</dbReference>
<dbReference type="SUPFAM" id="SSF46785">
    <property type="entry name" value="Winged helix' DNA-binding domain"/>
    <property type="match status" value="1"/>
</dbReference>
<dbReference type="RefSeq" id="WP_110942671.1">
    <property type="nucleotide sequence ID" value="NZ_FQZV01000077.1"/>
</dbReference>
<dbReference type="GO" id="GO:0003677">
    <property type="term" value="F:DNA binding"/>
    <property type="evidence" value="ECO:0007669"/>
    <property type="project" value="UniProtKB-KW"/>
</dbReference>
<dbReference type="Gene3D" id="1.10.10.10">
    <property type="entry name" value="Winged helix-like DNA-binding domain superfamily/Winged helix DNA-binding domain"/>
    <property type="match status" value="1"/>
</dbReference>
<dbReference type="STRING" id="1121919.SAMN02745975_03718"/>
<accession>A0A1M6PYB3</accession>
<sequence length="120" mass="13928">MDFSLLFKALGENTRIRIIKLLSYKPMYVCELEAILLMSQPRISQHLKILKQTGLVNDEKDGQRTIYTLNQYLLLSSLAEFNSFLDIPLHGLPEYKKEVARIEFLRENPSITICPDIKKT</sequence>
<protein>
    <submittedName>
        <fullName evidence="5">Transcriptional regulator, ArsR family</fullName>
    </submittedName>
</protein>
<dbReference type="OrthoDB" id="9798835at2"/>
<dbReference type="InterPro" id="IPR001845">
    <property type="entry name" value="HTH_ArsR_DNA-bd_dom"/>
</dbReference>
<reference evidence="6" key="1">
    <citation type="submission" date="2016-11" db="EMBL/GenBank/DDBJ databases">
        <authorList>
            <person name="Varghese N."/>
            <person name="Submissions S."/>
        </authorList>
    </citation>
    <scope>NUCLEOTIDE SEQUENCE [LARGE SCALE GENOMIC DNA]</scope>
    <source>
        <strain evidence="6">DSM 17957</strain>
    </source>
</reference>
<dbReference type="PRINTS" id="PR00778">
    <property type="entry name" value="HTHARSR"/>
</dbReference>
<dbReference type="EMBL" id="FQZV01000077">
    <property type="protein sequence ID" value="SHK12954.1"/>
    <property type="molecule type" value="Genomic_DNA"/>
</dbReference>
<dbReference type="InterPro" id="IPR036390">
    <property type="entry name" value="WH_DNA-bd_sf"/>
</dbReference>
<dbReference type="AlphaFoldDB" id="A0A1M6PYB3"/>
<evidence type="ECO:0000256" key="2">
    <source>
        <dbReference type="ARBA" id="ARBA00023125"/>
    </source>
</evidence>
<dbReference type="InterPro" id="IPR011991">
    <property type="entry name" value="ArsR-like_HTH"/>
</dbReference>
<dbReference type="Proteomes" id="UP000184536">
    <property type="component" value="Unassembled WGS sequence"/>
</dbReference>
<evidence type="ECO:0000256" key="3">
    <source>
        <dbReference type="ARBA" id="ARBA00023163"/>
    </source>
</evidence>
<dbReference type="CDD" id="cd00090">
    <property type="entry name" value="HTH_ARSR"/>
    <property type="match status" value="1"/>
</dbReference>
<keyword evidence="2" id="KW-0238">DNA-binding</keyword>
<dbReference type="PROSITE" id="PS50987">
    <property type="entry name" value="HTH_ARSR_2"/>
    <property type="match status" value="1"/>
</dbReference>
<keyword evidence="3" id="KW-0804">Transcription</keyword>
<evidence type="ECO:0000259" key="4">
    <source>
        <dbReference type="PROSITE" id="PS50987"/>
    </source>
</evidence>
<dbReference type="PANTHER" id="PTHR33154:SF33">
    <property type="entry name" value="TRANSCRIPTIONAL REPRESSOR SDPR"/>
    <property type="match status" value="1"/>
</dbReference>
<dbReference type="PANTHER" id="PTHR33154">
    <property type="entry name" value="TRANSCRIPTIONAL REGULATOR, ARSR FAMILY"/>
    <property type="match status" value="1"/>
</dbReference>
<keyword evidence="6" id="KW-1185">Reference proteome</keyword>
<dbReference type="NCBIfam" id="NF033788">
    <property type="entry name" value="HTH_metalloreg"/>
    <property type="match status" value="1"/>
</dbReference>
<name>A0A1M6PYB3_9FIRM</name>